<dbReference type="STRING" id="106004.A0A1Y2FCX4"/>
<sequence length="289" mass="31776">MDSSSLPPTSQVTDNGAPFDAESLRPAISTILKGADRNSVSAKGVRKELQAFYPDLNIRAHKEEIDALVMQIFNAEDEEEEDDPSSEDKPLVNDSDSSDRKPSSSSYKIPKKEKQLSDAELAQQLAYQLNGPAKTTRGGSAGKPKASWGRKEKKVKKSRATVDSDDDSGAEEGEPKKKKKKTSGATGGGYNKPMRLSEQLSALCGGEEVLSRPQVVSRVWDHIKANELQNPKDRREIICDELMRGVMPTAKVTMFSMNKHFSKHLSPVDDGDVKPKRKAKKEESDSDSE</sequence>
<evidence type="ECO:0000313" key="5">
    <source>
        <dbReference type="Proteomes" id="UP000193467"/>
    </source>
</evidence>
<feature type="compositionally biased region" description="Acidic residues" evidence="1">
    <location>
        <begin position="75"/>
        <end position="85"/>
    </location>
</feature>
<dbReference type="InterPro" id="IPR036885">
    <property type="entry name" value="SWIB_MDM2_dom_sf"/>
</dbReference>
<dbReference type="PROSITE" id="PS51998">
    <property type="entry name" value="DEK_C"/>
    <property type="match status" value="1"/>
</dbReference>
<dbReference type="Gene3D" id="1.10.10.60">
    <property type="entry name" value="Homeodomain-like"/>
    <property type="match status" value="1"/>
</dbReference>
<keyword evidence="5" id="KW-1185">Reference proteome</keyword>
<dbReference type="Proteomes" id="UP000193467">
    <property type="component" value="Unassembled WGS sequence"/>
</dbReference>
<feature type="domain" description="DM2" evidence="2">
    <location>
        <begin position="189"/>
        <end position="267"/>
    </location>
</feature>
<organism evidence="4 5">
    <name type="scientific">Leucosporidium creatinivorum</name>
    <dbReference type="NCBI Taxonomy" id="106004"/>
    <lineage>
        <taxon>Eukaryota</taxon>
        <taxon>Fungi</taxon>
        <taxon>Dikarya</taxon>
        <taxon>Basidiomycota</taxon>
        <taxon>Pucciniomycotina</taxon>
        <taxon>Microbotryomycetes</taxon>
        <taxon>Leucosporidiales</taxon>
        <taxon>Leucosporidium</taxon>
    </lineage>
</organism>
<dbReference type="CDD" id="cd10567">
    <property type="entry name" value="SWIB-MDM2_like"/>
    <property type="match status" value="1"/>
</dbReference>
<feature type="region of interest" description="Disordered" evidence="1">
    <location>
        <begin position="1"/>
        <end position="22"/>
    </location>
</feature>
<dbReference type="InterPro" id="IPR003121">
    <property type="entry name" value="SWIB_MDM2_domain"/>
</dbReference>
<accession>A0A1Y2FCX4</accession>
<dbReference type="SUPFAM" id="SSF109715">
    <property type="entry name" value="DEK C-terminal domain"/>
    <property type="match status" value="1"/>
</dbReference>
<feature type="domain" description="DEK-C" evidence="3">
    <location>
        <begin position="18"/>
        <end position="74"/>
    </location>
</feature>
<feature type="compositionally biased region" description="Acidic residues" evidence="1">
    <location>
        <begin position="163"/>
        <end position="172"/>
    </location>
</feature>
<protein>
    <submittedName>
        <fullName evidence="4">Uncharacterized protein</fullName>
    </submittedName>
</protein>
<name>A0A1Y2FCX4_9BASI</name>
<dbReference type="PROSITE" id="PS51925">
    <property type="entry name" value="SWIB_MDM2"/>
    <property type="match status" value="1"/>
</dbReference>
<dbReference type="SMART" id="SM00151">
    <property type="entry name" value="SWIB"/>
    <property type="match status" value="1"/>
</dbReference>
<dbReference type="Pfam" id="PF02201">
    <property type="entry name" value="SWIB"/>
    <property type="match status" value="1"/>
</dbReference>
<proteinExistence type="predicted"/>
<dbReference type="InterPro" id="IPR019835">
    <property type="entry name" value="SWIB_domain"/>
</dbReference>
<dbReference type="SUPFAM" id="SSF47592">
    <property type="entry name" value="SWIB/MDM2 domain"/>
    <property type="match status" value="1"/>
</dbReference>
<dbReference type="Pfam" id="PF08766">
    <property type="entry name" value="DEK_C"/>
    <property type="match status" value="1"/>
</dbReference>
<feature type="compositionally biased region" description="Basic and acidic residues" evidence="1">
    <location>
        <begin position="86"/>
        <end position="102"/>
    </location>
</feature>
<dbReference type="EMBL" id="MCGR01000024">
    <property type="protein sequence ID" value="ORY80705.1"/>
    <property type="molecule type" value="Genomic_DNA"/>
</dbReference>
<evidence type="ECO:0000259" key="2">
    <source>
        <dbReference type="PROSITE" id="PS51925"/>
    </source>
</evidence>
<dbReference type="AlphaFoldDB" id="A0A1Y2FCX4"/>
<dbReference type="Gene3D" id="1.10.245.10">
    <property type="entry name" value="SWIB/MDM2 domain"/>
    <property type="match status" value="1"/>
</dbReference>
<evidence type="ECO:0000256" key="1">
    <source>
        <dbReference type="SAM" id="MobiDB-lite"/>
    </source>
</evidence>
<comment type="caution">
    <text evidence="4">The sequence shown here is derived from an EMBL/GenBank/DDBJ whole genome shotgun (WGS) entry which is preliminary data.</text>
</comment>
<dbReference type="InParanoid" id="A0A1Y2FCX4"/>
<feature type="compositionally biased region" description="Polar residues" evidence="1">
    <location>
        <begin position="1"/>
        <end position="14"/>
    </location>
</feature>
<evidence type="ECO:0000259" key="3">
    <source>
        <dbReference type="PROSITE" id="PS51998"/>
    </source>
</evidence>
<gene>
    <name evidence="4" type="ORF">BCR35DRAFT_304260</name>
</gene>
<feature type="region of interest" description="Disordered" evidence="1">
    <location>
        <begin position="73"/>
        <end position="193"/>
    </location>
</feature>
<evidence type="ECO:0000313" key="4">
    <source>
        <dbReference type="EMBL" id="ORY80705.1"/>
    </source>
</evidence>
<reference evidence="4 5" key="1">
    <citation type="submission" date="2016-07" db="EMBL/GenBank/DDBJ databases">
        <title>Pervasive Adenine N6-methylation of Active Genes in Fungi.</title>
        <authorList>
            <consortium name="DOE Joint Genome Institute"/>
            <person name="Mondo S.J."/>
            <person name="Dannebaum R.O."/>
            <person name="Kuo R.C."/>
            <person name="Labutti K."/>
            <person name="Haridas S."/>
            <person name="Kuo A."/>
            <person name="Salamov A."/>
            <person name="Ahrendt S.R."/>
            <person name="Lipzen A."/>
            <person name="Sullivan W."/>
            <person name="Andreopoulos W.B."/>
            <person name="Clum A."/>
            <person name="Lindquist E."/>
            <person name="Daum C."/>
            <person name="Ramamoorthy G.K."/>
            <person name="Gryganskyi A."/>
            <person name="Culley D."/>
            <person name="Magnuson J.K."/>
            <person name="James T.Y."/>
            <person name="O'Malley M.A."/>
            <person name="Stajich J.E."/>
            <person name="Spatafora J.W."/>
            <person name="Visel A."/>
            <person name="Grigoriev I.V."/>
        </authorList>
    </citation>
    <scope>NUCLEOTIDE SEQUENCE [LARGE SCALE GENOMIC DNA]</scope>
    <source>
        <strain evidence="4 5">62-1032</strain>
    </source>
</reference>
<feature type="region of interest" description="Disordered" evidence="1">
    <location>
        <begin position="262"/>
        <end position="289"/>
    </location>
</feature>
<dbReference type="InterPro" id="IPR014876">
    <property type="entry name" value="DEK_C"/>
</dbReference>
<dbReference type="OrthoDB" id="10251073at2759"/>
<dbReference type="PANTHER" id="PTHR13844">
    <property type="entry name" value="SWI/SNF-RELATED MATRIX-ASSOCIATED ACTIN-DEPENDENT REGULATOR OF CHROMATIN SUBFAMILY D"/>
    <property type="match status" value="1"/>
</dbReference>